<dbReference type="GO" id="GO:0008270">
    <property type="term" value="F:zinc ion binding"/>
    <property type="evidence" value="ECO:0007669"/>
    <property type="project" value="UniProtKB-KW"/>
</dbReference>
<evidence type="ECO:0000256" key="12">
    <source>
        <dbReference type="PROSITE-ProRule" id="PRU00309"/>
    </source>
</evidence>
<dbReference type="InterPro" id="IPR026516">
    <property type="entry name" value="THAP1/10"/>
</dbReference>
<evidence type="ECO:0000256" key="4">
    <source>
        <dbReference type="ARBA" id="ARBA00022771"/>
    </source>
</evidence>
<dbReference type="Proteomes" id="UP000261380">
    <property type="component" value="Unplaced"/>
</dbReference>
<keyword evidence="10 13" id="KW-0539">Nucleus</keyword>
<reference evidence="15" key="1">
    <citation type="submission" date="2025-08" db="UniProtKB">
        <authorList>
            <consortium name="Ensembl"/>
        </authorList>
    </citation>
    <scope>IDENTIFICATION</scope>
</reference>
<dbReference type="Pfam" id="PF05485">
    <property type="entry name" value="THAP"/>
    <property type="match status" value="1"/>
</dbReference>
<keyword evidence="11 13" id="KW-0131">Cell cycle</keyword>
<sequence>MTNCFCSVPGCSCGARKQPYLSYHSFPTDPDQRRQWIHAIRRDEGPDFCIKTGSTFVCSRHFTLEDFVSGSSISRLRSGAVPSLFCTGL</sequence>
<keyword evidence="7 13" id="KW-0175">Coiled coil</keyword>
<keyword evidence="8 12" id="KW-0238">DNA-binding</keyword>
<keyword evidence="9 13" id="KW-0804">Transcription</keyword>
<evidence type="ECO:0000256" key="1">
    <source>
        <dbReference type="ARBA" id="ARBA00004642"/>
    </source>
</evidence>
<evidence type="ECO:0000256" key="9">
    <source>
        <dbReference type="ARBA" id="ARBA00023163"/>
    </source>
</evidence>
<evidence type="ECO:0000256" key="11">
    <source>
        <dbReference type="ARBA" id="ARBA00023306"/>
    </source>
</evidence>
<proteinExistence type="inferred from homology"/>
<evidence type="ECO:0000256" key="5">
    <source>
        <dbReference type="ARBA" id="ARBA00022833"/>
    </source>
</evidence>
<evidence type="ECO:0000256" key="7">
    <source>
        <dbReference type="ARBA" id="ARBA00023054"/>
    </source>
</evidence>
<keyword evidence="4 12" id="KW-0863">Zinc-finger</keyword>
<evidence type="ECO:0000256" key="8">
    <source>
        <dbReference type="ARBA" id="ARBA00023125"/>
    </source>
</evidence>
<evidence type="ECO:0000256" key="3">
    <source>
        <dbReference type="ARBA" id="ARBA00022723"/>
    </source>
</evidence>
<dbReference type="GO" id="GO:0043565">
    <property type="term" value="F:sequence-specific DNA binding"/>
    <property type="evidence" value="ECO:0007669"/>
    <property type="project" value="UniProtKB-UniRule"/>
</dbReference>
<dbReference type="GO" id="GO:0001935">
    <property type="term" value="P:endothelial cell proliferation"/>
    <property type="evidence" value="ECO:0007669"/>
    <property type="project" value="UniProtKB-UniRule"/>
</dbReference>
<dbReference type="Ensembl" id="ENSXCOT00000017405.1">
    <property type="protein sequence ID" value="ENSXCOP00000017185.1"/>
    <property type="gene ID" value="ENSXCOG00000012956.1"/>
</dbReference>
<keyword evidence="5" id="KW-0862">Zinc</keyword>
<evidence type="ECO:0000313" key="16">
    <source>
        <dbReference type="Proteomes" id="UP000261380"/>
    </source>
</evidence>
<keyword evidence="3" id="KW-0479">Metal-binding</keyword>
<protein>
    <recommendedName>
        <fullName evidence="13">THAP domain-containing protein 1</fullName>
    </recommendedName>
</protein>
<dbReference type="InterPro" id="IPR006612">
    <property type="entry name" value="THAP_Znf"/>
</dbReference>
<feature type="domain" description="THAP-type" evidence="14">
    <location>
        <begin position="1"/>
        <end position="85"/>
    </location>
</feature>
<evidence type="ECO:0000256" key="13">
    <source>
        <dbReference type="RuleBase" id="RU369073"/>
    </source>
</evidence>
<evidence type="ECO:0000259" key="14">
    <source>
        <dbReference type="PROSITE" id="PS50950"/>
    </source>
</evidence>
<dbReference type="AlphaFoldDB" id="A0A3B5M1N0"/>
<reference evidence="15" key="2">
    <citation type="submission" date="2025-09" db="UniProtKB">
        <authorList>
            <consortium name="Ensembl"/>
        </authorList>
    </citation>
    <scope>IDENTIFICATION</scope>
</reference>
<dbReference type="PROSITE" id="PS50950">
    <property type="entry name" value="ZF_THAP"/>
    <property type="match status" value="1"/>
</dbReference>
<evidence type="ECO:0000256" key="10">
    <source>
        <dbReference type="ARBA" id="ARBA00023242"/>
    </source>
</evidence>
<keyword evidence="6 13" id="KW-0805">Transcription regulation</keyword>
<comment type="subcellular location">
    <subcellularLocation>
        <location evidence="1 13">Nucleus</location>
        <location evidence="1 13">Nucleoplasm</location>
    </subcellularLocation>
</comment>
<dbReference type="GeneTree" id="ENSGT01030000234576"/>
<name>A0A3B5M1N0_9TELE</name>
<evidence type="ECO:0000256" key="2">
    <source>
        <dbReference type="ARBA" id="ARBA00006177"/>
    </source>
</evidence>
<comment type="function">
    <text evidence="13">DNA-binding transcription regulator that regulates endothelial cell proliferation and G1/S cell-cycle progression. Specifically binds the 5'-[AT]NTNN[GT]GGCA[AGT]-3' core DNA sequence and acts by modulating expression of pRB-E2F cell-cycle target genes.</text>
</comment>
<dbReference type="PANTHER" id="PTHR46600:SF1">
    <property type="entry name" value="THAP DOMAIN-CONTAINING PROTEIN 1"/>
    <property type="match status" value="1"/>
</dbReference>
<comment type="similarity">
    <text evidence="2 13">Belongs to the THAP1 family.</text>
</comment>
<dbReference type="SMART" id="SM00692">
    <property type="entry name" value="DM3"/>
    <property type="match status" value="1"/>
</dbReference>
<dbReference type="InterPro" id="IPR038441">
    <property type="entry name" value="THAP_Znf_sf"/>
</dbReference>
<dbReference type="GO" id="GO:0005654">
    <property type="term" value="C:nucleoplasm"/>
    <property type="evidence" value="ECO:0007669"/>
    <property type="project" value="UniProtKB-SubCell"/>
</dbReference>
<dbReference type="SUPFAM" id="SSF57716">
    <property type="entry name" value="Glucocorticoid receptor-like (DNA-binding domain)"/>
    <property type="match status" value="1"/>
</dbReference>
<dbReference type="GO" id="GO:0003700">
    <property type="term" value="F:DNA-binding transcription factor activity"/>
    <property type="evidence" value="ECO:0007669"/>
    <property type="project" value="UniProtKB-UniRule"/>
</dbReference>
<evidence type="ECO:0000256" key="6">
    <source>
        <dbReference type="ARBA" id="ARBA00023015"/>
    </source>
</evidence>
<accession>A0A3B5M1N0</accession>
<keyword evidence="16" id="KW-1185">Reference proteome</keyword>
<organism evidence="15 16">
    <name type="scientific">Xiphophorus couchianus</name>
    <name type="common">Monterrey platyfish</name>
    <dbReference type="NCBI Taxonomy" id="32473"/>
    <lineage>
        <taxon>Eukaryota</taxon>
        <taxon>Metazoa</taxon>
        <taxon>Chordata</taxon>
        <taxon>Craniata</taxon>
        <taxon>Vertebrata</taxon>
        <taxon>Euteleostomi</taxon>
        <taxon>Actinopterygii</taxon>
        <taxon>Neopterygii</taxon>
        <taxon>Teleostei</taxon>
        <taxon>Neoteleostei</taxon>
        <taxon>Acanthomorphata</taxon>
        <taxon>Ovalentaria</taxon>
        <taxon>Atherinomorphae</taxon>
        <taxon>Cyprinodontiformes</taxon>
        <taxon>Poeciliidae</taxon>
        <taxon>Poeciliinae</taxon>
        <taxon>Xiphophorus</taxon>
    </lineage>
</organism>
<evidence type="ECO:0000313" key="15">
    <source>
        <dbReference type="Ensembl" id="ENSXCOP00000017185.1"/>
    </source>
</evidence>
<dbReference type="SMART" id="SM00980">
    <property type="entry name" value="THAP"/>
    <property type="match status" value="1"/>
</dbReference>
<dbReference type="Gene3D" id="6.20.210.20">
    <property type="entry name" value="THAP domain"/>
    <property type="match status" value="1"/>
</dbReference>
<dbReference type="PANTHER" id="PTHR46600">
    <property type="entry name" value="THAP DOMAIN-CONTAINING"/>
    <property type="match status" value="1"/>
</dbReference>